<feature type="domain" description="PEGA" evidence="2">
    <location>
        <begin position="172"/>
        <end position="213"/>
    </location>
</feature>
<evidence type="ECO:0000313" key="4">
    <source>
        <dbReference type="Proteomes" id="UP000237968"/>
    </source>
</evidence>
<feature type="transmembrane region" description="Helical" evidence="1">
    <location>
        <begin position="297"/>
        <end position="317"/>
    </location>
</feature>
<dbReference type="Pfam" id="PF08308">
    <property type="entry name" value="PEGA"/>
    <property type="match status" value="1"/>
</dbReference>
<keyword evidence="4" id="KW-1185">Reference proteome</keyword>
<keyword evidence="1" id="KW-1133">Transmembrane helix</keyword>
<evidence type="ECO:0000259" key="2">
    <source>
        <dbReference type="Pfam" id="PF08308"/>
    </source>
</evidence>
<organism evidence="3 4">
    <name type="scientific">Enhygromyxa salina</name>
    <dbReference type="NCBI Taxonomy" id="215803"/>
    <lineage>
        <taxon>Bacteria</taxon>
        <taxon>Pseudomonadati</taxon>
        <taxon>Myxococcota</taxon>
        <taxon>Polyangia</taxon>
        <taxon>Nannocystales</taxon>
        <taxon>Nannocystaceae</taxon>
        <taxon>Enhygromyxa</taxon>
    </lineage>
</organism>
<dbReference type="AlphaFoldDB" id="A0A2S9XCA7"/>
<accession>A0A2S9XCA7</accession>
<protein>
    <submittedName>
        <fullName evidence="3">PEGA domain protein</fullName>
    </submittedName>
</protein>
<proteinExistence type="predicted"/>
<keyword evidence="1" id="KW-0472">Membrane</keyword>
<dbReference type="EMBL" id="PVNK01000286">
    <property type="protein sequence ID" value="PRP90311.1"/>
    <property type="molecule type" value="Genomic_DNA"/>
</dbReference>
<evidence type="ECO:0000313" key="3">
    <source>
        <dbReference type="EMBL" id="PRP90311.1"/>
    </source>
</evidence>
<sequence length="335" mass="36408">MQKLRGERCADRRQSRQQWGDGYALEHDGRCALTGALSILELSTFAALLLASPPKPERADDRIVGVRFANTVPLREQGHLRESLAAMLPETCEPPPCMEDCGEDAPTLGVEIAGDSRDYVLQWNAWDPRLDSPLRLESSCELCSLIELEDQLATDLDALCTRLDALDMAPGRVHVSSEPSGARLRIDGDTRGRTPWIGELPAGDHMLEVNTRGRASQARTVWVVGGVEEHEHFELLATRRRPEWPGWLSMGLGVAMSLAGSTLIALHDKDWSGRCSGADVDANGSCRFVYATRPLGIGLTAAGAGAMATGIGLMVWAQHDSADRASLGLSWKGRF</sequence>
<name>A0A2S9XCA7_9BACT</name>
<comment type="caution">
    <text evidence="3">The sequence shown here is derived from an EMBL/GenBank/DDBJ whole genome shotgun (WGS) entry which is preliminary data.</text>
</comment>
<dbReference type="InterPro" id="IPR013229">
    <property type="entry name" value="PEGA"/>
</dbReference>
<feature type="transmembrane region" description="Helical" evidence="1">
    <location>
        <begin position="247"/>
        <end position="266"/>
    </location>
</feature>
<keyword evidence="1" id="KW-0812">Transmembrane</keyword>
<dbReference type="Proteomes" id="UP000237968">
    <property type="component" value="Unassembled WGS sequence"/>
</dbReference>
<evidence type="ECO:0000256" key="1">
    <source>
        <dbReference type="SAM" id="Phobius"/>
    </source>
</evidence>
<reference evidence="3 4" key="1">
    <citation type="submission" date="2018-03" db="EMBL/GenBank/DDBJ databases">
        <title>Draft Genome Sequences of the Obligatory Marine Myxobacteria Enhygromyxa salina SWB005.</title>
        <authorList>
            <person name="Poehlein A."/>
            <person name="Moghaddam J.A."/>
            <person name="Harms H."/>
            <person name="Alanjari M."/>
            <person name="Koenig G.M."/>
            <person name="Daniel R."/>
            <person name="Schaeberle T.F."/>
        </authorList>
    </citation>
    <scope>NUCLEOTIDE SEQUENCE [LARGE SCALE GENOMIC DNA]</scope>
    <source>
        <strain evidence="3 4">SWB005</strain>
    </source>
</reference>
<gene>
    <name evidence="3" type="ORF">ENSA5_66070</name>
</gene>